<name>A0AB34FDV7_9HYPO</name>
<reference evidence="2" key="1">
    <citation type="submission" date="2023-01" db="EMBL/GenBank/DDBJ databases">
        <title>The growth and conidiation of Purpureocillium lavendulum are regulated by nitrogen source and histone H3K14 acetylation.</title>
        <authorList>
            <person name="Tang P."/>
            <person name="Han J."/>
            <person name="Zhang C."/>
            <person name="Tang P."/>
            <person name="Qi F."/>
            <person name="Zhang K."/>
            <person name="Liang L."/>
        </authorList>
    </citation>
    <scope>NUCLEOTIDE SEQUENCE</scope>
    <source>
        <strain evidence="2">YMF1.00683</strain>
    </source>
</reference>
<comment type="caution">
    <text evidence="2">The sequence shown here is derived from an EMBL/GenBank/DDBJ whole genome shotgun (WGS) entry which is preliminary data.</text>
</comment>
<organism evidence="2 3">
    <name type="scientific">Purpureocillium lavendulum</name>
    <dbReference type="NCBI Taxonomy" id="1247861"/>
    <lineage>
        <taxon>Eukaryota</taxon>
        <taxon>Fungi</taxon>
        <taxon>Dikarya</taxon>
        <taxon>Ascomycota</taxon>
        <taxon>Pezizomycotina</taxon>
        <taxon>Sordariomycetes</taxon>
        <taxon>Hypocreomycetidae</taxon>
        <taxon>Hypocreales</taxon>
        <taxon>Ophiocordycipitaceae</taxon>
        <taxon>Purpureocillium</taxon>
    </lineage>
</organism>
<accession>A0AB34FDV7</accession>
<dbReference type="Proteomes" id="UP001163105">
    <property type="component" value="Unassembled WGS sequence"/>
</dbReference>
<evidence type="ECO:0000313" key="3">
    <source>
        <dbReference type="Proteomes" id="UP001163105"/>
    </source>
</evidence>
<protein>
    <submittedName>
        <fullName evidence="2">Uncharacterized protein</fullName>
    </submittedName>
</protein>
<evidence type="ECO:0000313" key="2">
    <source>
        <dbReference type="EMBL" id="KAJ6436697.1"/>
    </source>
</evidence>
<gene>
    <name evidence="2" type="ORF">O9K51_10659</name>
</gene>
<proteinExistence type="predicted"/>
<dbReference type="EMBL" id="JAQHRD010000017">
    <property type="protein sequence ID" value="KAJ6436697.1"/>
    <property type="molecule type" value="Genomic_DNA"/>
</dbReference>
<keyword evidence="3" id="KW-1185">Reference proteome</keyword>
<dbReference type="AlphaFoldDB" id="A0AB34FDV7"/>
<feature type="compositionally biased region" description="Basic and acidic residues" evidence="1">
    <location>
        <begin position="70"/>
        <end position="88"/>
    </location>
</feature>
<sequence>MDFLKSGLPSLFQQVDGCTSTVAVPYAIQLTVVLTTVRVDAIALGVLFLYRKHSVDTDLFPVTWLLLGRGPEKDKPRSSRDGREHSRV</sequence>
<feature type="region of interest" description="Disordered" evidence="1">
    <location>
        <begin position="68"/>
        <end position="88"/>
    </location>
</feature>
<evidence type="ECO:0000256" key="1">
    <source>
        <dbReference type="SAM" id="MobiDB-lite"/>
    </source>
</evidence>